<gene>
    <name evidence="2" type="ORF">F8M41_010702</name>
</gene>
<sequence length="138" mass="15721">MNHTFKSTDDSDLEERIKVCYFCKGNTVAHRKSYHDRRGSTLTSEEDENARKPNLYPDHMHEDMQTEAAPHETQAESNESVINEENTYEEKVETPSVTGDQPDEGMEAEPADSLKDTKEEITHKEKVESPITLAPVQI</sequence>
<feature type="compositionally biased region" description="Basic and acidic residues" evidence="1">
    <location>
        <begin position="112"/>
        <end position="128"/>
    </location>
</feature>
<feature type="compositionally biased region" description="Basic and acidic residues" evidence="1">
    <location>
        <begin position="58"/>
        <end position="74"/>
    </location>
</feature>
<evidence type="ECO:0000313" key="3">
    <source>
        <dbReference type="Proteomes" id="UP000439903"/>
    </source>
</evidence>
<comment type="caution">
    <text evidence="2">The sequence shown here is derived from an EMBL/GenBank/DDBJ whole genome shotgun (WGS) entry which is preliminary data.</text>
</comment>
<organism evidence="2 3">
    <name type="scientific">Gigaspora margarita</name>
    <dbReference type="NCBI Taxonomy" id="4874"/>
    <lineage>
        <taxon>Eukaryota</taxon>
        <taxon>Fungi</taxon>
        <taxon>Fungi incertae sedis</taxon>
        <taxon>Mucoromycota</taxon>
        <taxon>Glomeromycotina</taxon>
        <taxon>Glomeromycetes</taxon>
        <taxon>Diversisporales</taxon>
        <taxon>Gigasporaceae</taxon>
        <taxon>Gigaspora</taxon>
    </lineage>
</organism>
<dbReference type="Proteomes" id="UP000439903">
    <property type="component" value="Unassembled WGS sequence"/>
</dbReference>
<protein>
    <submittedName>
        <fullName evidence="2">Uncharacterized protein</fullName>
    </submittedName>
</protein>
<evidence type="ECO:0000256" key="1">
    <source>
        <dbReference type="SAM" id="MobiDB-lite"/>
    </source>
</evidence>
<reference evidence="2 3" key="1">
    <citation type="journal article" date="2019" name="Environ. Microbiol.">
        <title>At the nexus of three kingdoms: the genome of the mycorrhizal fungus Gigaspora margarita provides insights into plant, endobacterial and fungal interactions.</title>
        <authorList>
            <person name="Venice F."/>
            <person name="Ghignone S."/>
            <person name="Salvioli di Fossalunga A."/>
            <person name="Amselem J."/>
            <person name="Novero M."/>
            <person name="Xianan X."/>
            <person name="Sedzielewska Toro K."/>
            <person name="Morin E."/>
            <person name="Lipzen A."/>
            <person name="Grigoriev I.V."/>
            <person name="Henrissat B."/>
            <person name="Martin F.M."/>
            <person name="Bonfante P."/>
        </authorList>
    </citation>
    <scope>NUCLEOTIDE SEQUENCE [LARGE SCALE GENOMIC DNA]</scope>
    <source>
        <strain evidence="2 3">BEG34</strain>
    </source>
</reference>
<accession>A0A8H3X208</accession>
<keyword evidence="3" id="KW-1185">Reference proteome</keyword>
<dbReference type="AlphaFoldDB" id="A0A8H3X208"/>
<feature type="region of interest" description="Disordered" evidence="1">
    <location>
        <begin position="31"/>
        <end position="138"/>
    </location>
</feature>
<dbReference type="EMBL" id="WTPW01002213">
    <property type="protein sequence ID" value="KAF0391991.1"/>
    <property type="molecule type" value="Genomic_DNA"/>
</dbReference>
<feature type="compositionally biased region" description="Polar residues" evidence="1">
    <location>
        <begin position="75"/>
        <end position="85"/>
    </location>
</feature>
<proteinExistence type="predicted"/>
<evidence type="ECO:0000313" key="2">
    <source>
        <dbReference type="EMBL" id="KAF0391991.1"/>
    </source>
</evidence>
<feature type="compositionally biased region" description="Acidic residues" evidence="1">
    <location>
        <begin position="101"/>
        <end position="110"/>
    </location>
</feature>
<name>A0A8H3X208_GIGMA</name>